<evidence type="ECO:0000256" key="1">
    <source>
        <dbReference type="ARBA" id="ARBA00004370"/>
    </source>
</evidence>
<evidence type="ECO:0000259" key="6">
    <source>
        <dbReference type="Pfam" id="PF03717"/>
    </source>
</evidence>
<comment type="subcellular location">
    <subcellularLocation>
        <location evidence="1">Membrane</location>
    </subcellularLocation>
</comment>
<evidence type="ECO:0000256" key="3">
    <source>
        <dbReference type="ARBA" id="ARBA00023136"/>
    </source>
</evidence>
<dbReference type="Pfam" id="PF00905">
    <property type="entry name" value="Transpeptidase"/>
    <property type="match status" value="1"/>
</dbReference>
<evidence type="ECO:0000256" key="4">
    <source>
        <dbReference type="SAM" id="Phobius"/>
    </source>
</evidence>
<dbReference type="InterPro" id="IPR001460">
    <property type="entry name" value="PCN-bd_Tpept"/>
</dbReference>
<keyword evidence="4" id="KW-0812">Transmembrane</keyword>
<dbReference type="SUPFAM" id="SSF56601">
    <property type="entry name" value="beta-lactamase/transpeptidase-like"/>
    <property type="match status" value="1"/>
</dbReference>
<dbReference type="GO" id="GO:0005886">
    <property type="term" value="C:plasma membrane"/>
    <property type="evidence" value="ECO:0007669"/>
    <property type="project" value="TreeGrafter"/>
</dbReference>
<dbReference type="InterPro" id="IPR012338">
    <property type="entry name" value="Beta-lactam/transpept-like"/>
</dbReference>
<dbReference type="InterPro" id="IPR050515">
    <property type="entry name" value="Beta-lactam/transpept"/>
</dbReference>
<feature type="domain" description="Penicillin-binding protein dimerisation" evidence="6">
    <location>
        <begin position="86"/>
        <end position="198"/>
    </location>
</feature>
<evidence type="ECO:0000259" key="5">
    <source>
        <dbReference type="Pfam" id="PF00905"/>
    </source>
</evidence>
<proteinExistence type="inferred from homology"/>
<dbReference type="GO" id="GO:0071555">
    <property type="term" value="P:cell wall organization"/>
    <property type="evidence" value="ECO:0007669"/>
    <property type="project" value="TreeGrafter"/>
</dbReference>
<accession>A0A844GQ07</accession>
<sequence>MNVFKLKSDKDHVGNSQSNSKLGNLKLAFTQLNFDTWIRLLLIWLFLVFGATGLGWRLYKLQIVKGDELVKLAKQQQTYNFRPYIPRRSVTDARGNVIALDKVVYKVYVHPMMLNEDKDIVAEKLATILTDRDENEILKVLNSGDTGIVLARTVTEDQGNSIKELGFEGIDLEKRYARFYPQGELFADIIGYVDTEHSGQAGIEYSQQDLLERDLTQLDLKSMMTVKKDGEGAIIPASLPDGIVQLDDLQLQLTLDSRLQRAARDSLKAQIKKFNAKRGAVIVMDVHTGEIVSLVSEPTYDPNNYSSYDFALYKNWTVTDSYEPGSTFKPINIAIALDEGVIDSNSRVLDAPSVVIDGWPISNASKTGKGWVSITKAMEDSSNTAMIYTMKKLSREKYYQRLEELGLDKLMGVDLPFEATGYIKPKNIFTARDIETAVSAFGQGLSLTPLKLVQLHAAIANGGKLVTPHVVKGLVNAEGEIESSASLKTKQVFSPESARSVNLMMQSVVANGTGKAAQIEGYHIGGKTGTAQKHDGRGRYKADAKITSFISILPSDDPQYIVFAVVDEPKGANTYGSTVAAPVVKDVMKAIIRTYGIPPSYTP</sequence>
<reference evidence="7 8" key="1">
    <citation type="submission" date="2019-11" db="EMBL/GenBank/DDBJ databases">
        <title>Isolation of a new High Light Tolerant Cyanobacteria.</title>
        <authorList>
            <person name="Dobson Z."/>
            <person name="Vaughn N."/>
            <person name="Vaughn M."/>
            <person name="Fromme P."/>
            <person name="Mazor Y."/>
        </authorList>
    </citation>
    <scope>NUCLEOTIDE SEQUENCE [LARGE SCALE GENOMIC DNA]</scope>
    <source>
        <strain evidence="7 8">0216</strain>
    </source>
</reference>
<name>A0A844GQ07_9CHRO</name>
<feature type="domain" description="Penicillin-binding protein transpeptidase" evidence="5">
    <location>
        <begin position="279"/>
        <end position="589"/>
    </location>
</feature>
<dbReference type="AlphaFoldDB" id="A0A844GQ07"/>
<dbReference type="EMBL" id="WMIA01000006">
    <property type="protein sequence ID" value="MTF38644.1"/>
    <property type="molecule type" value="Genomic_DNA"/>
</dbReference>
<dbReference type="GO" id="GO:0008658">
    <property type="term" value="F:penicillin binding"/>
    <property type="evidence" value="ECO:0007669"/>
    <property type="project" value="InterPro"/>
</dbReference>
<dbReference type="InterPro" id="IPR036138">
    <property type="entry name" value="PBP_dimer_sf"/>
</dbReference>
<dbReference type="PANTHER" id="PTHR30627">
    <property type="entry name" value="PEPTIDOGLYCAN D,D-TRANSPEPTIDASE"/>
    <property type="match status" value="1"/>
</dbReference>
<evidence type="ECO:0000256" key="2">
    <source>
        <dbReference type="ARBA" id="ARBA00007171"/>
    </source>
</evidence>
<evidence type="ECO:0000313" key="7">
    <source>
        <dbReference type="EMBL" id="MTF38644.1"/>
    </source>
</evidence>
<dbReference type="Pfam" id="PF03717">
    <property type="entry name" value="PBP_dimer"/>
    <property type="match status" value="1"/>
</dbReference>
<evidence type="ECO:0000313" key="8">
    <source>
        <dbReference type="Proteomes" id="UP000437131"/>
    </source>
</evidence>
<dbReference type="Gene3D" id="3.90.1310.10">
    <property type="entry name" value="Penicillin-binding protein 2a (Domain 2)"/>
    <property type="match status" value="1"/>
</dbReference>
<keyword evidence="3 4" id="KW-0472">Membrane</keyword>
<dbReference type="SUPFAM" id="SSF56519">
    <property type="entry name" value="Penicillin binding protein dimerisation domain"/>
    <property type="match status" value="1"/>
</dbReference>
<dbReference type="PANTHER" id="PTHR30627:SF1">
    <property type="entry name" value="PEPTIDOGLYCAN D,D-TRANSPEPTIDASE FTSI"/>
    <property type="match status" value="1"/>
</dbReference>
<comment type="similarity">
    <text evidence="2">Belongs to the transpeptidase family.</text>
</comment>
<keyword evidence="4" id="KW-1133">Transmembrane helix</keyword>
<dbReference type="Proteomes" id="UP000437131">
    <property type="component" value="Unassembled WGS sequence"/>
</dbReference>
<feature type="transmembrane region" description="Helical" evidence="4">
    <location>
        <begin position="37"/>
        <end position="59"/>
    </location>
</feature>
<comment type="caution">
    <text evidence="7">The sequence shown here is derived from an EMBL/GenBank/DDBJ whole genome shotgun (WGS) entry which is preliminary data.</text>
</comment>
<dbReference type="Gene3D" id="3.40.710.10">
    <property type="entry name" value="DD-peptidase/beta-lactamase superfamily"/>
    <property type="match status" value="1"/>
</dbReference>
<dbReference type="InterPro" id="IPR005311">
    <property type="entry name" value="PBP_dimer"/>
</dbReference>
<gene>
    <name evidence="7" type="ORF">GGC33_06865</name>
</gene>
<protein>
    <submittedName>
        <fullName evidence="7">Penicillin-binding protein 2</fullName>
    </submittedName>
</protein>
<organism evidence="7 8">
    <name type="scientific">Cyanobacterium aponinum 0216</name>
    <dbReference type="NCBI Taxonomy" id="2676140"/>
    <lineage>
        <taxon>Bacteria</taxon>
        <taxon>Bacillati</taxon>
        <taxon>Cyanobacteriota</taxon>
        <taxon>Cyanophyceae</taxon>
        <taxon>Oscillatoriophycideae</taxon>
        <taxon>Chroococcales</taxon>
        <taxon>Geminocystaceae</taxon>
        <taxon>Cyanobacterium</taxon>
    </lineage>
</organism>
<dbReference type="RefSeq" id="WP_155083541.1">
    <property type="nucleotide sequence ID" value="NZ_WMIA01000006.1"/>
</dbReference>